<feature type="domain" description="Exonuclease" evidence="4">
    <location>
        <begin position="20"/>
        <end position="181"/>
    </location>
</feature>
<dbReference type="AlphaFoldDB" id="A0A1Y4SXZ1"/>
<dbReference type="NCBIfam" id="TIGR00573">
    <property type="entry name" value="dnaq"/>
    <property type="match status" value="1"/>
</dbReference>
<dbReference type="FunFam" id="3.30.420.10:FF:000045">
    <property type="entry name" value="3'-5' exonuclease DinG"/>
    <property type="match status" value="1"/>
</dbReference>
<dbReference type="InterPro" id="IPR006054">
    <property type="entry name" value="DnaQ"/>
</dbReference>
<dbReference type="GO" id="GO:0006260">
    <property type="term" value="P:DNA replication"/>
    <property type="evidence" value="ECO:0007669"/>
    <property type="project" value="InterPro"/>
</dbReference>
<dbReference type="PANTHER" id="PTHR30231">
    <property type="entry name" value="DNA POLYMERASE III SUBUNIT EPSILON"/>
    <property type="match status" value="1"/>
</dbReference>
<dbReference type="CDD" id="cd06127">
    <property type="entry name" value="DEDDh"/>
    <property type="match status" value="1"/>
</dbReference>
<dbReference type="InterPro" id="IPR012337">
    <property type="entry name" value="RNaseH-like_sf"/>
</dbReference>
<dbReference type="SMART" id="SM00479">
    <property type="entry name" value="EXOIII"/>
    <property type="match status" value="1"/>
</dbReference>
<dbReference type="Proteomes" id="UP000195305">
    <property type="component" value="Unassembled WGS sequence"/>
</dbReference>
<accession>A0A1Y4SXZ1</accession>
<reference evidence="5 6" key="1">
    <citation type="journal article" date="2018" name="BMC Genomics">
        <title>Whole genome sequencing and function prediction of 133 gut anaerobes isolated from chicken caecum in pure cultures.</title>
        <authorList>
            <person name="Medvecky M."/>
            <person name="Cejkova D."/>
            <person name="Polansky O."/>
            <person name="Karasova D."/>
            <person name="Kubasova T."/>
            <person name="Cizek A."/>
            <person name="Rychlik I."/>
        </authorList>
    </citation>
    <scope>NUCLEOTIDE SEQUENCE [LARGE SCALE GENOMIC DNA]</scope>
    <source>
        <strain evidence="5 6">An13</strain>
    </source>
</reference>
<gene>
    <name evidence="5" type="ORF">B5E75_08875</name>
</gene>
<evidence type="ECO:0000259" key="4">
    <source>
        <dbReference type="SMART" id="SM00479"/>
    </source>
</evidence>
<keyword evidence="6" id="KW-1185">Reference proteome</keyword>
<dbReference type="SUPFAM" id="SSF53098">
    <property type="entry name" value="Ribonuclease H-like"/>
    <property type="match status" value="1"/>
</dbReference>
<dbReference type="InterPro" id="IPR036397">
    <property type="entry name" value="RNaseH_sf"/>
</dbReference>
<keyword evidence="3" id="KW-0269">Exonuclease</keyword>
<dbReference type="InterPro" id="IPR013520">
    <property type="entry name" value="Ribonucl_H"/>
</dbReference>
<dbReference type="GO" id="GO:0003677">
    <property type="term" value="F:DNA binding"/>
    <property type="evidence" value="ECO:0007669"/>
    <property type="project" value="InterPro"/>
</dbReference>
<organism evidence="5 6">
    <name type="scientific">Massilimicrobiota timonensis</name>
    <dbReference type="NCBI Taxonomy" id="1776392"/>
    <lineage>
        <taxon>Bacteria</taxon>
        <taxon>Bacillati</taxon>
        <taxon>Bacillota</taxon>
        <taxon>Erysipelotrichia</taxon>
        <taxon>Erysipelotrichales</taxon>
        <taxon>Erysipelotrichaceae</taxon>
        <taxon>Massilimicrobiota</taxon>
    </lineage>
</organism>
<keyword evidence="2" id="KW-0378">Hydrolase</keyword>
<name>A0A1Y4SXZ1_9FIRM</name>
<dbReference type="EMBL" id="NFLJ01000024">
    <property type="protein sequence ID" value="OUQ33812.1"/>
    <property type="molecule type" value="Genomic_DNA"/>
</dbReference>
<sequence length="186" mass="21955">MAYQKQYYKRGYYVKKIIDDYCVIDIETTGLTWQKDKIIEIGILKVRSKEIIERYCQLINPQQNISPFITQLTGIDNQMIEDMPVLSSVQDDILQFLGYDPIIGHNTAFDLNFIANHFQINLSNEYMDTVQFCRKVYPQIPHHRLTDMVEFLGLSTNEHRSLADCISTYELYEHLKKEIIRQHISI</sequence>
<comment type="caution">
    <text evidence="5">The sequence shown here is derived from an EMBL/GenBank/DDBJ whole genome shotgun (WGS) entry which is preliminary data.</text>
</comment>
<evidence type="ECO:0000256" key="2">
    <source>
        <dbReference type="ARBA" id="ARBA00022801"/>
    </source>
</evidence>
<evidence type="ECO:0000313" key="6">
    <source>
        <dbReference type="Proteomes" id="UP000195305"/>
    </source>
</evidence>
<evidence type="ECO:0000313" key="5">
    <source>
        <dbReference type="EMBL" id="OUQ33812.1"/>
    </source>
</evidence>
<evidence type="ECO:0000256" key="1">
    <source>
        <dbReference type="ARBA" id="ARBA00022722"/>
    </source>
</evidence>
<protein>
    <submittedName>
        <fullName evidence="5">DNA polymerase III subunit epsilon</fullName>
    </submittedName>
</protein>
<proteinExistence type="predicted"/>
<dbReference type="Pfam" id="PF00929">
    <property type="entry name" value="RNase_T"/>
    <property type="match status" value="1"/>
</dbReference>
<dbReference type="Gene3D" id="3.30.420.10">
    <property type="entry name" value="Ribonuclease H-like superfamily/Ribonuclease H"/>
    <property type="match status" value="1"/>
</dbReference>
<evidence type="ECO:0000256" key="3">
    <source>
        <dbReference type="ARBA" id="ARBA00022839"/>
    </source>
</evidence>
<dbReference type="PANTHER" id="PTHR30231:SF4">
    <property type="entry name" value="PROTEIN NEN2"/>
    <property type="match status" value="1"/>
</dbReference>
<dbReference type="GO" id="GO:0008408">
    <property type="term" value="F:3'-5' exonuclease activity"/>
    <property type="evidence" value="ECO:0007669"/>
    <property type="project" value="TreeGrafter"/>
</dbReference>
<keyword evidence="1" id="KW-0540">Nuclease</keyword>
<dbReference type="RefSeq" id="WP_241146652.1">
    <property type="nucleotide sequence ID" value="NZ_NFLJ01000024.1"/>
</dbReference>
<dbReference type="GO" id="GO:0003887">
    <property type="term" value="F:DNA-directed DNA polymerase activity"/>
    <property type="evidence" value="ECO:0007669"/>
    <property type="project" value="InterPro"/>
</dbReference>